<dbReference type="GeneID" id="120109437"/>
<dbReference type="GO" id="GO:0045490">
    <property type="term" value="P:pectin catabolic process"/>
    <property type="evidence" value="ECO:0007669"/>
    <property type="project" value="UniProtKB-UniPathway"/>
</dbReference>
<dbReference type="RefSeq" id="XP_038979125.1">
    <property type="nucleotide sequence ID" value="XM_039123197.1"/>
</dbReference>
<dbReference type="GO" id="GO:0030599">
    <property type="term" value="F:pectinesterase activity"/>
    <property type="evidence" value="ECO:0007669"/>
    <property type="project" value="InterPro"/>
</dbReference>
<dbReference type="InterPro" id="IPR012334">
    <property type="entry name" value="Pectin_lyas_fold"/>
</dbReference>
<sequence>MATTCLFTEAVSSIPDNVQGRHVIYVKAGVYDENVVISKPNITLVGDGIGMTIIRSNLSNGGGTSIQDSDALSWADNFIGRCITFRDTSGAEKEQAAALRSDGDKSVFYHCEFLGYQDTLYVNGGRQFFRECNIYGSLDSSSVMQRMVLQKCILDFHGKPMGENVITAQGREEETENTGIILHCLQHI</sequence>
<dbReference type="Gene3D" id="2.160.20.10">
    <property type="entry name" value="Single-stranded right-handed beta-helix, Pectin lyase-like"/>
    <property type="match status" value="1"/>
</dbReference>
<name>A0A8B8ZXS5_PHODC</name>
<keyword evidence="3" id="KW-0063">Aspartyl esterase</keyword>
<evidence type="ECO:0000256" key="1">
    <source>
        <dbReference type="ARBA" id="ARBA00005184"/>
    </source>
</evidence>
<keyword evidence="5" id="KW-1185">Reference proteome</keyword>
<dbReference type="SUPFAM" id="SSF51126">
    <property type="entry name" value="Pectin lyase-like"/>
    <property type="match status" value="1"/>
</dbReference>
<dbReference type="UniPathway" id="UPA00545">
    <property type="reaction ID" value="UER00823"/>
</dbReference>
<evidence type="ECO:0000313" key="5">
    <source>
        <dbReference type="Proteomes" id="UP000228380"/>
    </source>
</evidence>
<feature type="domain" description="Pectinesterase catalytic" evidence="4">
    <location>
        <begin position="8"/>
        <end position="183"/>
    </location>
</feature>
<dbReference type="AlphaFoldDB" id="A0A8B8ZXS5"/>
<dbReference type="GO" id="GO:0042545">
    <property type="term" value="P:cell wall modification"/>
    <property type="evidence" value="ECO:0007669"/>
    <property type="project" value="InterPro"/>
</dbReference>
<dbReference type="InterPro" id="IPR011050">
    <property type="entry name" value="Pectin_lyase_fold/virulence"/>
</dbReference>
<dbReference type="InterPro" id="IPR000070">
    <property type="entry name" value="Pectinesterase_cat"/>
</dbReference>
<protein>
    <submittedName>
        <fullName evidence="6">Probable pectinesterase/pectinesterase inhibitor 17</fullName>
    </submittedName>
</protein>
<proteinExistence type="predicted"/>
<reference evidence="6" key="1">
    <citation type="submission" date="2025-08" db="UniProtKB">
        <authorList>
            <consortium name="RefSeq"/>
        </authorList>
    </citation>
    <scope>IDENTIFICATION</scope>
    <source>
        <tissue evidence="6">Young leaves</tissue>
    </source>
</reference>
<organism evidence="5 6">
    <name type="scientific">Phoenix dactylifera</name>
    <name type="common">Date palm</name>
    <dbReference type="NCBI Taxonomy" id="42345"/>
    <lineage>
        <taxon>Eukaryota</taxon>
        <taxon>Viridiplantae</taxon>
        <taxon>Streptophyta</taxon>
        <taxon>Embryophyta</taxon>
        <taxon>Tracheophyta</taxon>
        <taxon>Spermatophyta</taxon>
        <taxon>Magnoliopsida</taxon>
        <taxon>Liliopsida</taxon>
        <taxon>Arecaceae</taxon>
        <taxon>Coryphoideae</taxon>
        <taxon>Phoeniceae</taxon>
        <taxon>Phoenix</taxon>
    </lineage>
</organism>
<dbReference type="Proteomes" id="UP000228380">
    <property type="component" value="Unplaced"/>
</dbReference>
<dbReference type="KEGG" id="pda:120109437"/>
<evidence type="ECO:0000259" key="4">
    <source>
        <dbReference type="Pfam" id="PF01095"/>
    </source>
</evidence>
<evidence type="ECO:0000256" key="3">
    <source>
        <dbReference type="ARBA" id="ARBA00023085"/>
    </source>
</evidence>
<dbReference type="OrthoDB" id="2019149at2759"/>
<dbReference type="PANTHER" id="PTHR31707">
    <property type="entry name" value="PECTINESTERASE"/>
    <property type="match status" value="1"/>
</dbReference>
<dbReference type="Pfam" id="PF01095">
    <property type="entry name" value="Pectinesterase"/>
    <property type="match status" value="1"/>
</dbReference>
<evidence type="ECO:0000256" key="2">
    <source>
        <dbReference type="ARBA" id="ARBA00022801"/>
    </source>
</evidence>
<gene>
    <name evidence="6" type="primary">LOC120109437</name>
</gene>
<comment type="pathway">
    <text evidence="1">Glycan metabolism; pectin degradation; 2-dehydro-3-deoxy-D-gluconate from pectin: step 1/5.</text>
</comment>
<evidence type="ECO:0000313" key="6">
    <source>
        <dbReference type="RefSeq" id="XP_038979125.1"/>
    </source>
</evidence>
<keyword evidence="2" id="KW-0378">Hydrolase</keyword>
<accession>A0A8B8ZXS5</accession>